<proteinExistence type="predicted"/>
<dbReference type="Proteomes" id="UP000663844">
    <property type="component" value="Unassembled WGS sequence"/>
</dbReference>
<dbReference type="SUPFAM" id="SSF57850">
    <property type="entry name" value="RING/U-box"/>
    <property type="match status" value="1"/>
</dbReference>
<feature type="compositionally biased region" description="Basic residues" evidence="5">
    <location>
        <begin position="244"/>
        <end position="263"/>
    </location>
</feature>
<dbReference type="InterPro" id="IPR050143">
    <property type="entry name" value="TRIM/RBCC"/>
</dbReference>
<keyword evidence="3" id="KW-0862">Zinc</keyword>
<keyword evidence="1" id="KW-0479">Metal-binding</keyword>
<evidence type="ECO:0000259" key="6">
    <source>
        <dbReference type="PROSITE" id="PS50089"/>
    </source>
</evidence>
<gene>
    <name evidence="7" type="ORF">OXD698_LOCUS11609</name>
</gene>
<keyword evidence="2 4" id="KW-0863">Zinc-finger</keyword>
<dbReference type="AlphaFoldDB" id="A0A818TZK6"/>
<reference evidence="7" key="1">
    <citation type="submission" date="2021-02" db="EMBL/GenBank/DDBJ databases">
        <authorList>
            <person name="Nowell W R."/>
        </authorList>
    </citation>
    <scope>NUCLEOTIDE SEQUENCE</scope>
</reference>
<dbReference type="InterPro" id="IPR017907">
    <property type="entry name" value="Znf_RING_CS"/>
</dbReference>
<organism evidence="7 8">
    <name type="scientific">Adineta steineri</name>
    <dbReference type="NCBI Taxonomy" id="433720"/>
    <lineage>
        <taxon>Eukaryota</taxon>
        <taxon>Metazoa</taxon>
        <taxon>Spiralia</taxon>
        <taxon>Gnathifera</taxon>
        <taxon>Rotifera</taxon>
        <taxon>Eurotatoria</taxon>
        <taxon>Bdelloidea</taxon>
        <taxon>Adinetida</taxon>
        <taxon>Adinetidae</taxon>
        <taxon>Adineta</taxon>
    </lineage>
</organism>
<evidence type="ECO:0000256" key="5">
    <source>
        <dbReference type="SAM" id="MobiDB-lite"/>
    </source>
</evidence>
<dbReference type="InterPro" id="IPR001841">
    <property type="entry name" value="Znf_RING"/>
</dbReference>
<feature type="compositionally biased region" description="Polar residues" evidence="5">
    <location>
        <begin position="216"/>
        <end position="228"/>
    </location>
</feature>
<dbReference type="Pfam" id="PF13445">
    <property type="entry name" value="zf-RING_UBOX"/>
    <property type="match status" value="1"/>
</dbReference>
<dbReference type="InterPro" id="IPR013083">
    <property type="entry name" value="Znf_RING/FYVE/PHD"/>
</dbReference>
<name>A0A818TZK6_9BILA</name>
<feature type="region of interest" description="Disordered" evidence="5">
    <location>
        <begin position="216"/>
        <end position="279"/>
    </location>
</feature>
<dbReference type="InterPro" id="IPR027370">
    <property type="entry name" value="Znf-RING_euk"/>
</dbReference>
<evidence type="ECO:0000313" key="8">
    <source>
        <dbReference type="Proteomes" id="UP000663844"/>
    </source>
</evidence>
<dbReference type="EMBL" id="CAJOAZ010000653">
    <property type="protein sequence ID" value="CAF3691126.1"/>
    <property type="molecule type" value="Genomic_DNA"/>
</dbReference>
<dbReference type="PROSITE" id="PS50089">
    <property type="entry name" value="ZF_RING_2"/>
    <property type="match status" value="1"/>
</dbReference>
<evidence type="ECO:0000256" key="3">
    <source>
        <dbReference type="ARBA" id="ARBA00022833"/>
    </source>
</evidence>
<dbReference type="GO" id="GO:0008270">
    <property type="term" value="F:zinc ion binding"/>
    <property type="evidence" value="ECO:0007669"/>
    <property type="project" value="UniProtKB-KW"/>
</dbReference>
<accession>A0A818TZK6</accession>
<feature type="compositionally biased region" description="Low complexity" evidence="5">
    <location>
        <begin position="266"/>
        <end position="279"/>
    </location>
</feature>
<sequence length="557" mass="64605">MIRNNNSNNNKYYSMIQFRSQSQEAFVHKSNHRRSNSSQSAADLFTLVIPSNNGSSISPLLCPICSLPMMKPTLLPCQHTFCYKCLQNLHNSSIPNDNQIKLITCPKCSVSHRINSLENLEQNHSIQLLINTLLCETCQQINPSNQLDTCFYCFSVHCPKCYDQHVENHKTDMITNRNLYRITSADEIRPSSIIENNQIIENKPILRLKSFNIEKQSTTQSNKQNIDTEQTEDENSDPSQPVNPKKKSNYLRKLIKSSRHRHSTPTCTKESISTIKKTSSAKLPNRPTIIIDIDIDDKSKTETTPLIVPVTPVRKFMSFNEQYMHTAEYITQCKQRQSELNRSVKKLIEVLTKKTTETINQISDYWMHLKQLALDQFQSKTPRFQLFNYLLKNCCSILDSRKHLESYFEQNDEIKAALQVLLTTLLIVDDQQTPLTISQSFDREEQTTLGRLRRHLELLLASYSDELSFIVERQNVYESRFAAWKNWNATDLDSISYEWSQIIEHDYPSLVEKISNDFITKTPQTEKVLLEMMKNTKKRLLNMENQGTNQRTSVVSL</sequence>
<evidence type="ECO:0000313" key="7">
    <source>
        <dbReference type="EMBL" id="CAF3691126.1"/>
    </source>
</evidence>
<comment type="caution">
    <text evidence="7">The sequence shown here is derived from an EMBL/GenBank/DDBJ whole genome shotgun (WGS) entry which is preliminary data.</text>
</comment>
<protein>
    <recommendedName>
        <fullName evidence="6">RING-type domain-containing protein</fullName>
    </recommendedName>
</protein>
<dbReference type="Gene3D" id="3.30.40.10">
    <property type="entry name" value="Zinc/RING finger domain, C3HC4 (zinc finger)"/>
    <property type="match status" value="1"/>
</dbReference>
<feature type="domain" description="RING-type" evidence="6">
    <location>
        <begin position="62"/>
        <end position="109"/>
    </location>
</feature>
<evidence type="ECO:0000256" key="2">
    <source>
        <dbReference type="ARBA" id="ARBA00022771"/>
    </source>
</evidence>
<dbReference type="PANTHER" id="PTHR24103">
    <property type="entry name" value="E3 UBIQUITIN-PROTEIN LIGASE TRIM"/>
    <property type="match status" value="1"/>
</dbReference>
<evidence type="ECO:0000256" key="1">
    <source>
        <dbReference type="ARBA" id="ARBA00022723"/>
    </source>
</evidence>
<dbReference type="PROSITE" id="PS00518">
    <property type="entry name" value="ZF_RING_1"/>
    <property type="match status" value="1"/>
</dbReference>
<evidence type="ECO:0000256" key="4">
    <source>
        <dbReference type="PROSITE-ProRule" id="PRU00175"/>
    </source>
</evidence>
<dbReference type="SMART" id="SM00184">
    <property type="entry name" value="RING"/>
    <property type="match status" value="1"/>
</dbReference>